<dbReference type="GO" id="GO:0006508">
    <property type="term" value="P:proteolysis"/>
    <property type="evidence" value="ECO:0007669"/>
    <property type="project" value="InterPro"/>
</dbReference>
<evidence type="ECO:0000313" key="2">
    <source>
        <dbReference type="EMBL" id="KAJ3586962.1"/>
    </source>
</evidence>
<dbReference type="EMBL" id="JANIIK010000117">
    <property type="protein sequence ID" value="KAJ3586962.1"/>
    <property type="molecule type" value="Genomic_DNA"/>
</dbReference>
<proteinExistence type="predicted"/>
<feature type="domain" description="Peptidase S1" evidence="1">
    <location>
        <begin position="8"/>
        <end position="49"/>
    </location>
</feature>
<dbReference type="InterPro" id="IPR009003">
    <property type="entry name" value="Peptidase_S1_PA"/>
</dbReference>
<dbReference type="AlphaFoldDB" id="A0A9Q0I4V9"/>
<gene>
    <name evidence="2" type="ORF">NHX12_013353</name>
</gene>
<dbReference type="Pfam" id="PF00089">
    <property type="entry name" value="Trypsin"/>
    <property type="match status" value="1"/>
</dbReference>
<reference evidence="2" key="1">
    <citation type="submission" date="2022-07" db="EMBL/GenBank/DDBJ databases">
        <title>Chromosome-level genome of Muraenolepis orangiensis.</title>
        <authorList>
            <person name="Kim J."/>
        </authorList>
    </citation>
    <scope>NUCLEOTIDE SEQUENCE</scope>
    <source>
        <strain evidence="2">KU_S4_2022</strain>
        <tissue evidence="2">Muscle</tissue>
    </source>
</reference>
<name>A0A9Q0I4V9_9TELE</name>
<dbReference type="Gene3D" id="2.40.10.10">
    <property type="entry name" value="Trypsin-like serine proteases"/>
    <property type="match status" value="1"/>
</dbReference>
<comment type="caution">
    <text evidence="2">The sequence shown here is derived from an EMBL/GenBank/DDBJ whole genome shotgun (WGS) entry which is preliminary data.</text>
</comment>
<sequence>MLLLFLSSQGDSGGPLQCYSEDEESFYVAGVTSFGEEFGLPRRPGVHADRQVQHLAGENPSGSLVLGVSPSNSCLHHSPRHDVDAGLRRRTERLANNFLPMSHR</sequence>
<accession>A0A9Q0I4V9</accession>
<protein>
    <recommendedName>
        <fullName evidence="1">Peptidase S1 domain-containing protein</fullName>
    </recommendedName>
</protein>
<evidence type="ECO:0000313" key="3">
    <source>
        <dbReference type="Proteomes" id="UP001148018"/>
    </source>
</evidence>
<organism evidence="2 3">
    <name type="scientific">Muraenolepis orangiensis</name>
    <name type="common">Patagonian moray cod</name>
    <dbReference type="NCBI Taxonomy" id="630683"/>
    <lineage>
        <taxon>Eukaryota</taxon>
        <taxon>Metazoa</taxon>
        <taxon>Chordata</taxon>
        <taxon>Craniata</taxon>
        <taxon>Vertebrata</taxon>
        <taxon>Euteleostomi</taxon>
        <taxon>Actinopterygii</taxon>
        <taxon>Neopterygii</taxon>
        <taxon>Teleostei</taxon>
        <taxon>Neoteleostei</taxon>
        <taxon>Acanthomorphata</taxon>
        <taxon>Zeiogadaria</taxon>
        <taxon>Gadariae</taxon>
        <taxon>Gadiformes</taxon>
        <taxon>Muraenolepidoidei</taxon>
        <taxon>Muraenolepididae</taxon>
        <taxon>Muraenolepis</taxon>
    </lineage>
</organism>
<dbReference type="OrthoDB" id="6339452at2759"/>
<dbReference type="InterPro" id="IPR043504">
    <property type="entry name" value="Peptidase_S1_PA_chymotrypsin"/>
</dbReference>
<dbReference type="Proteomes" id="UP001148018">
    <property type="component" value="Unassembled WGS sequence"/>
</dbReference>
<evidence type="ECO:0000259" key="1">
    <source>
        <dbReference type="Pfam" id="PF00089"/>
    </source>
</evidence>
<keyword evidence="3" id="KW-1185">Reference proteome</keyword>
<dbReference type="SUPFAM" id="SSF50494">
    <property type="entry name" value="Trypsin-like serine proteases"/>
    <property type="match status" value="1"/>
</dbReference>
<dbReference type="InterPro" id="IPR001254">
    <property type="entry name" value="Trypsin_dom"/>
</dbReference>
<dbReference type="GO" id="GO:0004252">
    <property type="term" value="F:serine-type endopeptidase activity"/>
    <property type="evidence" value="ECO:0007669"/>
    <property type="project" value="InterPro"/>
</dbReference>